<feature type="domain" description="DUF362" evidence="1">
    <location>
        <begin position="42"/>
        <end position="232"/>
    </location>
</feature>
<organism evidence="2 3">
    <name type="scientific">Desulfofustis limnaeus</name>
    <dbReference type="NCBI Taxonomy" id="2740163"/>
    <lineage>
        <taxon>Bacteria</taxon>
        <taxon>Pseudomonadati</taxon>
        <taxon>Thermodesulfobacteriota</taxon>
        <taxon>Desulfobulbia</taxon>
        <taxon>Desulfobulbales</taxon>
        <taxon>Desulfocapsaceae</taxon>
        <taxon>Desulfofustis</taxon>
    </lineage>
</organism>
<evidence type="ECO:0000259" key="1">
    <source>
        <dbReference type="Pfam" id="PF04015"/>
    </source>
</evidence>
<gene>
    <name evidence="2" type="ORF">DPPLL_21870</name>
</gene>
<protein>
    <recommendedName>
        <fullName evidence="1">DUF362 domain-containing protein</fullName>
    </recommendedName>
</protein>
<sequence length="310" mass="33705">MSEAVPVLLSRCPDYQVRRLHEQFDRFAGELGVPACLAGRTVLLKPNLVSGWAPPLACTDGQFLRAVAEWFIDRGARLRIGDSPAFGSAAQVLQRQGIMALLAGLDLRVVEFVTPRPLRLAHGVTIAVAEEALACDLLVNLPKIKAHSQMYVTLAVKNLFGLVCGMRKALAHMTNGLSHQRFADLMLDLLAVLPEHVAFVDGIQVMHRAGPARGEPLFFGCLAAGRVQQAIDFGLIEALELDAARCPICVAARRRRMIGSTPSSLRFPLEQPDSLHGSGFIAPDRLAPVPFNPLRFAVNTARRVAGRLSR</sequence>
<evidence type="ECO:0000313" key="3">
    <source>
        <dbReference type="Proteomes" id="UP000830055"/>
    </source>
</evidence>
<reference evidence="2 3" key="1">
    <citation type="submission" date="2022-01" db="EMBL/GenBank/DDBJ databases">
        <title>Desulfofustis limnae sp. nov., a novel mesophilic sulfate-reducing bacterium isolated from marsh soil.</title>
        <authorList>
            <person name="Watanabe M."/>
            <person name="Takahashi A."/>
            <person name="Kojima H."/>
            <person name="Fukui M."/>
        </authorList>
    </citation>
    <scope>NUCLEOTIDE SEQUENCE [LARGE SCALE GENOMIC DNA]</scope>
    <source>
        <strain evidence="2 3">PPLL</strain>
    </source>
</reference>
<proteinExistence type="predicted"/>
<dbReference type="RefSeq" id="WP_284151234.1">
    <property type="nucleotide sequence ID" value="NZ_AP025516.1"/>
</dbReference>
<dbReference type="EMBL" id="AP025516">
    <property type="protein sequence ID" value="BDD87822.1"/>
    <property type="molecule type" value="Genomic_DNA"/>
</dbReference>
<dbReference type="Proteomes" id="UP000830055">
    <property type="component" value="Chromosome"/>
</dbReference>
<evidence type="ECO:0000313" key="2">
    <source>
        <dbReference type="EMBL" id="BDD87822.1"/>
    </source>
</evidence>
<dbReference type="Pfam" id="PF04015">
    <property type="entry name" value="DUF362"/>
    <property type="match status" value="1"/>
</dbReference>
<dbReference type="InterPro" id="IPR007160">
    <property type="entry name" value="DUF362"/>
</dbReference>
<accession>A0ABM7WA36</accession>
<name>A0ABM7WA36_9BACT</name>
<keyword evidence="3" id="KW-1185">Reference proteome</keyword>